<dbReference type="InterPro" id="IPR058240">
    <property type="entry name" value="rSAM_sf"/>
</dbReference>
<dbReference type="GO" id="GO:0046872">
    <property type="term" value="F:metal ion binding"/>
    <property type="evidence" value="ECO:0007669"/>
    <property type="project" value="UniProtKB-KW"/>
</dbReference>
<dbReference type="EMBL" id="DTHJ01000137">
    <property type="protein sequence ID" value="HHS63296.1"/>
    <property type="molecule type" value="Genomic_DNA"/>
</dbReference>
<dbReference type="InterPro" id="IPR051198">
    <property type="entry name" value="BchE-like"/>
</dbReference>
<evidence type="ECO:0000256" key="3">
    <source>
        <dbReference type="ARBA" id="ARBA00022723"/>
    </source>
</evidence>
<dbReference type="GO" id="GO:0005829">
    <property type="term" value="C:cytosol"/>
    <property type="evidence" value="ECO:0007669"/>
    <property type="project" value="TreeGrafter"/>
</dbReference>
<name>A0A7C6AFW8_UNCW3</name>
<evidence type="ECO:0000256" key="1">
    <source>
        <dbReference type="ARBA" id="ARBA00001966"/>
    </source>
</evidence>
<accession>A0A7C6AFW8</accession>
<protein>
    <submittedName>
        <fullName evidence="6">Uncharacterized protein</fullName>
    </submittedName>
</protein>
<dbReference type="Gene3D" id="3.30.750.200">
    <property type="match status" value="1"/>
</dbReference>
<keyword evidence="3" id="KW-0479">Metal-binding</keyword>
<organism evidence="6">
    <name type="scientific">candidate division WOR-3 bacterium</name>
    <dbReference type="NCBI Taxonomy" id="2052148"/>
    <lineage>
        <taxon>Bacteria</taxon>
        <taxon>Bacteria division WOR-3</taxon>
    </lineage>
</organism>
<dbReference type="AlphaFoldDB" id="A0A7C6AFW8"/>
<keyword evidence="2" id="KW-0949">S-adenosyl-L-methionine</keyword>
<reference evidence="6" key="1">
    <citation type="journal article" date="2020" name="mSystems">
        <title>Genome- and Community-Level Interaction Insights into Carbon Utilization and Element Cycling Functions of Hydrothermarchaeota in Hydrothermal Sediment.</title>
        <authorList>
            <person name="Zhou Z."/>
            <person name="Liu Y."/>
            <person name="Xu W."/>
            <person name="Pan J."/>
            <person name="Luo Z.H."/>
            <person name="Li M."/>
        </authorList>
    </citation>
    <scope>NUCLEOTIDE SEQUENCE [LARGE SCALE GENOMIC DNA]</scope>
    <source>
        <strain evidence="6">SpSt-783</strain>
    </source>
</reference>
<dbReference type="SUPFAM" id="SSF102114">
    <property type="entry name" value="Radical SAM enzymes"/>
    <property type="match status" value="1"/>
</dbReference>
<dbReference type="GO" id="GO:0051536">
    <property type="term" value="F:iron-sulfur cluster binding"/>
    <property type="evidence" value="ECO:0007669"/>
    <property type="project" value="UniProtKB-KW"/>
</dbReference>
<evidence type="ECO:0000313" key="6">
    <source>
        <dbReference type="EMBL" id="HHS63296.1"/>
    </source>
</evidence>
<dbReference type="PANTHER" id="PTHR43409">
    <property type="entry name" value="ANAEROBIC MAGNESIUM-PROTOPORPHYRIN IX MONOMETHYL ESTER CYCLASE-RELATED"/>
    <property type="match status" value="1"/>
</dbReference>
<sequence length="435" mass="51942">MKILFYYPVSSAKRFEPLIAIKGSAFFRRPNYDAMRLAYLSRNYDFYYFDERTEEKPEIAPDLIVFPVPLALAYYTQTLAQNWREKGSKTIAYGVYPSLFLSEAKKHFDVIVKGDITAVWERILNDYENGEMADVYVAGDAKISFKTYREFEKKYGLTPIISQLRTSYGCFCSSEFKDYCYESIIHKNTQFWDPQEVYLEVSKLQRKMIYIMDDDFLHNLDYACEILGKCWRLKKMWIFQTRGSVFKHPRLMNYLKEHGVRIIYLKEDWFGTSLPKDIYRKDFFKQKEYEVNMIHASRMTVGAKIMLGFEGENAQFFRDFLKFLLNIKIDFVEIAVCTPLPFTETYKKLEKNKRVNKDLSLYDRWMPVVRFDGVAQNELYNWLELLRDSFYSWDAILRRLIMVAPQLGFYNTMFFYLVPNLSYRDNFLEKVGYPP</sequence>
<keyword evidence="4" id="KW-0408">Iron</keyword>
<evidence type="ECO:0000256" key="2">
    <source>
        <dbReference type="ARBA" id="ARBA00022691"/>
    </source>
</evidence>
<comment type="cofactor">
    <cofactor evidence="1">
        <name>[4Fe-4S] cluster</name>
        <dbReference type="ChEBI" id="CHEBI:49883"/>
    </cofactor>
</comment>
<dbReference type="PANTHER" id="PTHR43409:SF7">
    <property type="entry name" value="BLL1977 PROTEIN"/>
    <property type="match status" value="1"/>
</dbReference>
<evidence type="ECO:0000256" key="4">
    <source>
        <dbReference type="ARBA" id="ARBA00023004"/>
    </source>
</evidence>
<comment type="caution">
    <text evidence="6">The sequence shown here is derived from an EMBL/GenBank/DDBJ whole genome shotgun (WGS) entry which is preliminary data.</text>
</comment>
<keyword evidence="5" id="KW-0411">Iron-sulfur</keyword>
<dbReference type="Gene3D" id="3.40.50.280">
    <property type="entry name" value="Cobalamin-binding domain"/>
    <property type="match status" value="1"/>
</dbReference>
<proteinExistence type="predicted"/>
<evidence type="ECO:0000256" key="5">
    <source>
        <dbReference type="ARBA" id="ARBA00023014"/>
    </source>
</evidence>
<gene>
    <name evidence="6" type="ORF">ENV70_06775</name>
</gene>